<gene>
    <name evidence="1" type="ORF">SDC9_186405</name>
</gene>
<dbReference type="EMBL" id="VSSQ01094369">
    <property type="protein sequence ID" value="MPN38880.1"/>
    <property type="molecule type" value="Genomic_DNA"/>
</dbReference>
<protein>
    <submittedName>
        <fullName evidence="1">Uncharacterized protein</fullName>
    </submittedName>
</protein>
<organism evidence="1">
    <name type="scientific">bioreactor metagenome</name>
    <dbReference type="NCBI Taxonomy" id="1076179"/>
    <lineage>
        <taxon>unclassified sequences</taxon>
        <taxon>metagenomes</taxon>
        <taxon>ecological metagenomes</taxon>
    </lineage>
</organism>
<accession>A0A645HJF8</accession>
<sequence>MGAIKENDEGFPLLPQFHDDPLFRFHIAFARNLADAAIRGDNHANGGMLGNYFAGAHLRSVFKGDIIIKPGGTHHARHIVFGMTRGPLNHIAHTIYHTNAHFRAFHQGKPGGFVGNELGLGCHDGGSCRALRQFIPQPCFFVFILHAGQHQYIHKAFDKGGLPSADWPNHANINIPVRPLGNIPIQLYAIHIPLPPRDLH</sequence>
<evidence type="ECO:0000313" key="1">
    <source>
        <dbReference type="EMBL" id="MPN38880.1"/>
    </source>
</evidence>
<comment type="caution">
    <text evidence="1">The sequence shown here is derived from an EMBL/GenBank/DDBJ whole genome shotgun (WGS) entry which is preliminary data.</text>
</comment>
<name>A0A645HJF8_9ZZZZ</name>
<reference evidence="1" key="1">
    <citation type="submission" date="2019-08" db="EMBL/GenBank/DDBJ databases">
        <authorList>
            <person name="Kucharzyk K."/>
            <person name="Murdoch R.W."/>
            <person name="Higgins S."/>
            <person name="Loffler F."/>
        </authorList>
    </citation>
    <scope>NUCLEOTIDE SEQUENCE</scope>
</reference>
<proteinExistence type="predicted"/>
<dbReference type="AlphaFoldDB" id="A0A645HJF8"/>